<comment type="similarity">
    <text evidence="1">Belongs to the SAPAP family.</text>
</comment>
<dbReference type="PANTHER" id="PTHR12353">
    <property type="entry name" value="DISKS LARGE-ASSOCIATED PROTEIN DAP SAP90/PSD-95-ASSOCIATED PROTEIN"/>
    <property type="match status" value="1"/>
</dbReference>
<feature type="compositionally biased region" description="Basic and acidic residues" evidence="2">
    <location>
        <begin position="64"/>
        <end position="78"/>
    </location>
</feature>
<dbReference type="Pfam" id="PF03359">
    <property type="entry name" value="GKAP"/>
    <property type="match status" value="1"/>
</dbReference>
<organism evidence="3 4">
    <name type="scientific">Diabrotica virgifera virgifera</name>
    <name type="common">western corn rootworm</name>
    <dbReference type="NCBI Taxonomy" id="50390"/>
    <lineage>
        <taxon>Eukaryota</taxon>
        <taxon>Metazoa</taxon>
        <taxon>Ecdysozoa</taxon>
        <taxon>Arthropoda</taxon>
        <taxon>Hexapoda</taxon>
        <taxon>Insecta</taxon>
        <taxon>Pterygota</taxon>
        <taxon>Neoptera</taxon>
        <taxon>Endopterygota</taxon>
        <taxon>Coleoptera</taxon>
        <taxon>Polyphaga</taxon>
        <taxon>Cucujiformia</taxon>
        <taxon>Chrysomeloidea</taxon>
        <taxon>Chrysomelidae</taxon>
        <taxon>Galerucinae</taxon>
        <taxon>Diabroticina</taxon>
        <taxon>Diabroticites</taxon>
        <taxon>Diabrotica</taxon>
    </lineage>
</organism>
<proteinExistence type="inferred from homology"/>
<feature type="compositionally biased region" description="Low complexity" evidence="2">
    <location>
        <begin position="353"/>
        <end position="362"/>
    </location>
</feature>
<evidence type="ECO:0008006" key="5">
    <source>
        <dbReference type="Google" id="ProtNLM"/>
    </source>
</evidence>
<evidence type="ECO:0000256" key="2">
    <source>
        <dbReference type="SAM" id="MobiDB-lite"/>
    </source>
</evidence>
<feature type="compositionally biased region" description="Polar residues" evidence="2">
    <location>
        <begin position="525"/>
        <end position="534"/>
    </location>
</feature>
<feature type="compositionally biased region" description="Basic and acidic residues" evidence="2">
    <location>
        <begin position="513"/>
        <end position="524"/>
    </location>
</feature>
<dbReference type="RefSeq" id="XP_028131328.2">
    <property type="nucleotide sequence ID" value="XM_028275527.2"/>
</dbReference>
<feature type="compositionally biased region" description="Basic and acidic residues" evidence="2">
    <location>
        <begin position="851"/>
        <end position="871"/>
    </location>
</feature>
<feature type="region of interest" description="Disordered" evidence="2">
    <location>
        <begin position="57"/>
        <end position="107"/>
    </location>
</feature>
<dbReference type="Proteomes" id="UP001652700">
    <property type="component" value="Unplaced"/>
</dbReference>
<protein>
    <recommendedName>
        <fullName evidence="5">Guanylate kinase-associated protein mars</fullName>
    </recommendedName>
</protein>
<feature type="region of interest" description="Disordered" evidence="2">
    <location>
        <begin position="379"/>
        <end position="413"/>
    </location>
</feature>
<dbReference type="GeneID" id="114327029"/>
<feature type="region of interest" description="Disordered" evidence="2">
    <location>
        <begin position="849"/>
        <end position="896"/>
    </location>
</feature>
<reference evidence="3" key="1">
    <citation type="submission" date="2025-05" db="UniProtKB">
        <authorList>
            <consortium name="EnsemblMetazoa"/>
        </authorList>
    </citation>
    <scope>IDENTIFICATION</scope>
</reference>
<feature type="compositionally biased region" description="Basic and acidic residues" evidence="2">
    <location>
        <begin position="85"/>
        <end position="106"/>
    </location>
</feature>
<dbReference type="InterPro" id="IPR005026">
    <property type="entry name" value="SAPAP"/>
</dbReference>
<sequence>MDLSDIFRKGLQNLHKDIFDKNYKRKSLLSRKESLMNARRQTRDTLMFNKRNIDINMSPYITPEPEKKRNVDPPKPKVEQPQPSKRYEMLKQWKEKRNKQKEEEKKRAKPLFKVCHVNQDIGLPNLDNVNKEIKGKPIKTFSTPTVLSFAPANHAFKPPNNMHSVQFAKPVERNRKPNNSLLSSQKPANATKSLIKSESRINVAKNHPRTETRANGNVSKNKSIEPRITQKKPVTQQREIIKKPTNHTKSYTAKTNLFSPQMTANNGQLAKPSQASKNVGWNLHDTFDMSDDICDQKERSGKKYKKTPIKPRNQINKSIEQPTPDEISPIEKKGSGLKKSVGKHVTPNKNISTYNKLTNKTPTNTTKMEVFKTPVGKAKTPKVNRSVKGTPSSIVKSKISASRESSKSKKDSSVIVIDDSVEDDDLEDELEKVVIYDDEEITLKTPIKKSRMSRVSSVRKSSVTKSKKLTSNTDSMLFNDIDNTFDAELQTINMMDGILKSEKKSTINNNKDINSEKRTPENKSLRNNNKSNIQEEIGSNEKTPNNKKRESTYISPFVTISRGKEAARKEFEIRKSTGGTFISPEGKDFSNTTSPQAGADYFEKLLNSQITRITAKCAAWEIYQESNNLSEETNDMINVVVGQSNLLITKKFEQFRGLISECKSFEYKEKPITCEDLHGFWDMMYNQVINLDNRFENLEKLRNNNWEEILPEKKVVPKRGRGRPKKPTTSSSSSIREMIKAARNKRKQDEGATLVLKTPEPVKKLTHVNNGTKDSLRVSLLKGSAVKRLSSPGLTMMKVTQAIKAGDGITPSKSILKTSMSNSIKRRHTKSVLFADDPKVEKVSRNLSFNLEDKENNPAEDIHVNNDDGKNNDNTTPVRRSSRRLSKTKCKSSLCS</sequence>
<keyword evidence="4" id="KW-1185">Reference proteome</keyword>
<feature type="region of interest" description="Disordered" evidence="2">
    <location>
        <begin position="204"/>
        <end position="250"/>
    </location>
</feature>
<dbReference type="PANTHER" id="PTHR12353:SF1">
    <property type="entry name" value="DISKS LARGE-ASSOCIATED PROTEIN 5"/>
    <property type="match status" value="1"/>
</dbReference>
<evidence type="ECO:0000313" key="3">
    <source>
        <dbReference type="EnsemblMetazoa" id="XP_028131328.2"/>
    </source>
</evidence>
<feature type="region of interest" description="Disordered" evidence="2">
    <location>
        <begin position="319"/>
        <end position="362"/>
    </location>
</feature>
<feature type="region of interest" description="Disordered" evidence="2">
    <location>
        <begin position="506"/>
        <end position="552"/>
    </location>
</feature>
<evidence type="ECO:0000313" key="4">
    <source>
        <dbReference type="Proteomes" id="UP001652700"/>
    </source>
</evidence>
<dbReference type="EnsemblMetazoa" id="XM_028275527.2">
    <property type="protein sequence ID" value="XP_028131328.2"/>
    <property type="gene ID" value="LOC114327029"/>
</dbReference>
<name>A0ABM5IEY9_DIAVI</name>
<evidence type="ECO:0000256" key="1">
    <source>
        <dbReference type="ARBA" id="ARBA00008839"/>
    </source>
</evidence>
<feature type="compositionally biased region" description="Basic residues" evidence="2">
    <location>
        <begin position="880"/>
        <end position="890"/>
    </location>
</feature>
<accession>A0ABM5IEY9</accession>